<accession>A0A2T1GDD3</accession>
<comment type="caution">
    <text evidence="5">The sequence shown here is derived from an EMBL/GenBank/DDBJ whole genome shotgun (WGS) entry which is preliminary data.</text>
</comment>
<dbReference type="Gene3D" id="2.70.160.11">
    <property type="entry name" value="Hnrnp arginine n-methyltransferase1"/>
    <property type="match status" value="1"/>
</dbReference>
<reference evidence="5 6" key="1">
    <citation type="submission" date="2018-03" db="EMBL/GenBank/DDBJ databases">
        <title>The ancient ancestry and fast evolution of plastids.</title>
        <authorList>
            <person name="Moore K.R."/>
            <person name="Magnabosco C."/>
            <person name="Momper L."/>
            <person name="Gold D.A."/>
            <person name="Bosak T."/>
            <person name="Fournier G.P."/>
        </authorList>
    </citation>
    <scope>NUCLEOTIDE SEQUENCE [LARGE SCALE GENOMIC DNA]</scope>
    <source>
        <strain evidence="5 6">CCALA 037</strain>
    </source>
</reference>
<dbReference type="PANTHER" id="PTHR11006">
    <property type="entry name" value="PROTEIN ARGININE N-METHYLTRANSFERASE"/>
    <property type="match status" value="1"/>
</dbReference>
<evidence type="ECO:0000259" key="4">
    <source>
        <dbReference type="Pfam" id="PF22528"/>
    </source>
</evidence>
<dbReference type="InterPro" id="IPR055135">
    <property type="entry name" value="PRMT_dom"/>
</dbReference>
<dbReference type="GO" id="GO:0042054">
    <property type="term" value="F:histone methyltransferase activity"/>
    <property type="evidence" value="ECO:0007669"/>
    <property type="project" value="TreeGrafter"/>
</dbReference>
<dbReference type="GO" id="GO:0032259">
    <property type="term" value="P:methylation"/>
    <property type="evidence" value="ECO:0007669"/>
    <property type="project" value="UniProtKB-KW"/>
</dbReference>
<dbReference type="OrthoDB" id="5383291at2"/>
<dbReference type="PANTHER" id="PTHR11006:SF4">
    <property type="entry name" value="PROTEIN ARGININE N-METHYLTRANSFERASE 7"/>
    <property type="match status" value="1"/>
</dbReference>
<dbReference type="Gene3D" id="3.40.50.150">
    <property type="entry name" value="Vaccinia Virus protein VP39"/>
    <property type="match status" value="1"/>
</dbReference>
<keyword evidence="2" id="KW-0808">Transferase</keyword>
<dbReference type="Pfam" id="PF22528">
    <property type="entry name" value="PRMT_C"/>
    <property type="match status" value="1"/>
</dbReference>
<name>A0A2T1GDD3_9CYAN</name>
<sequence>MKGLTGLVFRLTPNSQLPTPNSHQDVMNDSIQGYTISGYGRMIVDPQRTEPYVRALKAAIKPGAVVLDIGTGTGFFAVLACNFGASKVYAIEPDDAIVIAKQVAIDNHCADKIEFIQGLSSQIDLPERVDVIICDLRGVMPLYQHHLSEIADARQRHLKPGGVQIPLQDSIWGTLISNADYYTQEYSSFWEDAYGCNLSANRQFLVNTWQKHRLEPEQYLASPQLWQTLDYTQPRDSNNVAATLNWTIEQPGIVHGLGIWFDTVLAEGIGFSNAPDRPECIYGNAFVPLTEPVDLAVGDRVTVTIKANLVGDDYIWSWYTQVETGTDPHSLKADFQQSTFLSVPRSPKSLQQRSDSYVPIVNESAKIDAVTLNLMTAGKSLGEIAHQLHQQFPDRFATVAKAQSYAADLARQYR</sequence>
<keyword evidence="1" id="KW-0489">Methyltransferase</keyword>
<evidence type="ECO:0000256" key="3">
    <source>
        <dbReference type="ARBA" id="ARBA00022691"/>
    </source>
</evidence>
<organism evidence="5 6">
    <name type="scientific">Chamaesiphon polymorphus CCALA 037</name>
    <dbReference type="NCBI Taxonomy" id="2107692"/>
    <lineage>
        <taxon>Bacteria</taxon>
        <taxon>Bacillati</taxon>
        <taxon>Cyanobacteriota</taxon>
        <taxon>Cyanophyceae</taxon>
        <taxon>Gomontiellales</taxon>
        <taxon>Chamaesiphonaceae</taxon>
        <taxon>Chamaesiphon</taxon>
    </lineage>
</organism>
<dbReference type="RefSeq" id="WP_106306322.1">
    <property type="nucleotide sequence ID" value="NZ_PVWO01000189.1"/>
</dbReference>
<evidence type="ECO:0000256" key="1">
    <source>
        <dbReference type="ARBA" id="ARBA00022603"/>
    </source>
</evidence>
<proteinExistence type="predicted"/>
<evidence type="ECO:0000313" key="5">
    <source>
        <dbReference type="EMBL" id="PSB55398.1"/>
    </source>
</evidence>
<dbReference type="InterPro" id="IPR029063">
    <property type="entry name" value="SAM-dependent_MTases_sf"/>
</dbReference>
<dbReference type="InterPro" id="IPR025799">
    <property type="entry name" value="Arg_MeTrfase"/>
</dbReference>
<dbReference type="Pfam" id="PF06325">
    <property type="entry name" value="PrmA"/>
    <property type="match status" value="1"/>
</dbReference>
<feature type="domain" description="Protein arginine N-methyltransferase" evidence="4">
    <location>
        <begin position="173"/>
        <end position="306"/>
    </location>
</feature>
<dbReference type="PROSITE" id="PS51678">
    <property type="entry name" value="SAM_MT_PRMT"/>
    <property type="match status" value="1"/>
</dbReference>
<dbReference type="AlphaFoldDB" id="A0A2T1GDD3"/>
<protein>
    <recommendedName>
        <fullName evidence="4">Protein arginine N-methyltransferase domain-containing protein</fullName>
    </recommendedName>
</protein>
<evidence type="ECO:0000256" key="2">
    <source>
        <dbReference type="ARBA" id="ARBA00022679"/>
    </source>
</evidence>
<keyword evidence="6" id="KW-1185">Reference proteome</keyword>
<dbReference type="SUPFAM" id="SSF53335">
    <property type="entry name" value="S-adenosyl-L-methionine-dependent methyltransferases"/>
    <property type="match status" value="1"/>
</dbReference>
<dbReference type="EMBL" id="PVWO01000189">
    <property type="protein sequence ID" value="PSB55398.1"/>
    <property type="molecule type" value="Genomic_DNA"/>
</dbReference>
<dbReference type="Proteomes" id="UP000238937">
    <property type="component" value="Unassembled WGS sequence"/>
</dbReference>
<dbReference type="GO" id="GO:0016274">
    <property type="term" value="F:protein-arginine N-methyltransferase activity"/>
    <property type="evidence" value="ECO:0007669"/>
    <property type="project" value="InterPro"/>
</dbReference>
<gene>
    <name evidence="5" type="ORF">C7B77_15155</name>
</gene>
<dbReference type="CDD" id="cd02440">
    <property type="entry name" value="AdoMet_MTases"/>
    <property type="match status" value="1"/>
</dbReference>
<evidence type="ECO:0000313" key="6">
    <source>
        <dbReference type="Proteomes" id="UP000238937"/>
    </source>
</evidence>
<keyword evidence="3" id="KW-0949">S-adenosyl-L-methionine</keyword>